<organism evidence="2 3">
    <name type="scientific">Drosophila ananassae</name>
    <name type="common">Fruit fly</name>
    <dbReference type="NCBI Taxonomy" id="7217"/>
    <lineage>
        <taxon>Eukaryota</taxon>
        <taxon>Metazoa</taxon>
        <taxon>Ecdysozoa</taxon>
        <taxon>Arthropoda</taxon>
        <taxon>Hexapoda</taxon>
        <taxon>Insecta</taxon>
        <taxon>Pterygota</taxon>
        <taxon>Neoptera</taxon>
        <taxon>Endopterygota</taxon>
        <taxon>Diptera</taxon>
        <taxon>Brachycera</taxon>
        <taxon>Muscomorpha</taxon>
        <taxon>Ephydroidea</taxon>
        <taxon>Drosophilidae</taxon>
        <taxon>Drosophila</taxon>
        <taxon>Sophophora</taxon>
    </lineage>
</organism>
<gene>
    <name evidence="2" type="primary">Dana\GF22491</name>
    <name evidence="2" type="synonym">dana_GLEANR_6456</name>
    <name evidence="2" type="ORF">GF22491</name>
</gene>
<dbReference type="AlphaFoldDB" id="A0A0P8XKR9"/>
<dbReference type="KEGG" id="dan:6505152"/>
<protein>
    <submittedName>
        <fullName evidence="2">Uncharacterized protein</fullName>
    </submittedName>
</protein>
<sequence>MSETSLPKSEKDESPKAEQENELNESEENASAQASIESNVSPNSPPGISTSDTSEKDTSLFSENGTPPCKRRKGIKFEPQMLSDADFSAMVGTMCHGKLKSSLFGESSDEDIP</sequence>
<proteinExistence type="predicted"/>
<dbReference type="GeneID" id="6505152"/>
<name>A0A0P8XKR9_DROAN</name>
<accession>A0A0P8XKR9</accession>
<reference evidence="2 3" key="1">
    <citation type="journal article" date="2007" name="Nature">
        <title>Evolution of genes and genomes on the Drosophila phylogeny.</title>
        <authorList>
            <consortium name="Drosophila 12 Genomes Consortium"/>
            <person name="Clark A.G."/>
            <person name="Eisen M.B."/>
            <person name="Smith D.R."/>
            <person name="Bergman C.M."/>
            <person name="Oliver B."/>
            <person name="Markow T.A."/>
            <person name="Kaufman T.C."/>
            <person name="Kellis M."/>
            <person name="Gelbart W."/>
            <person name="Iyer V.N."/>
            <person name="Pollard D.A."/>
            <person name="Sackton T.B."/>
            <person name="Larracuente A.M."/>
            <person name="Singh N.D."/>
            <person name="Abad J.P."/>
            <person name="Abt D.N."/>
            <person name="Adryan B."/>
            <person name="Aguade M."/>
            <person name="Akashi H."/>
            <person name="Anderson W.W."/>
            <person name="Aquadro C.F."/>
            <person name="Ardell D.H."/>
            <person name="Arguello R."/>
            <person name="Artieri C.G."/>
            <person name="Barbash D.A."/>
            <person name="Barker D."/>
            <person name="Barsanti P."/>
            <person name="Batterham P."/>
            <person name="Batzoglou S."/>
            <person name="Begun D."/>
            <person name="Bhutkar A."/>
            <person name="Blanco E."/>
            <person name="Bosak S.A."/>
            <person name="Bradley R.K."/>
            <person name="Brand A.D."/>
            <person name="Brent M.R."/>
            <person name="Brooks A.N."/>
            <person name="Brown R.H."/>
            <person name="Butlin R.K."/>
            <person name="Caggese C."/>
            <person name="Calvi B.R."/>
            <person name="Bernardo de Carvalho A."/>
            <person name="Caspi A."/>
            <person name="Castrezana S."/>
            <person name="Celniker S.E."/>
            <person name="Chang J.L."/>
            <person name="Chapple C."/>
            <person name="Chatterji S."/>
            <person name="Chinwalla A."/>
            <person name="Civetta A."/>
            <person name="Clifton S.W."/>
            <person name="Comeron J.M."/>
            <person name="Costello J.C."/>
            <person name="Coyne J.A."/>
            <person name="Daub J."/>
            <person name="David R.G."/>
            <person name="Delcher A.L."/>
            <person name="Delehaunty K."/>
            <person name="Do C.B."/>
            <person name="Ebling H."/>
            <person name="Edwards K."/>
            <person name="Eickbush T."/>
            <person name="Evans J.D."/>
            <person name="Filipski A."/>
            <person name="Findeiss S."/>
            <person name="Freyhult E."/>
            <person name="Fulton L."/>
            <person name="Fulton R."/>
            <person name="Garcia A.C."/>
            <person name="Gardiner A."/>
            <person name="Garfield D.A."/>
            <person name="Garvin B.E."/>
            <person name="Gibson G."/>
            <person name="Gilbert D."/>
            <person name="Gnerre S."/>
            <person name="Godfrey J."/>
            <person name="Good R."/>
            <person name="Gotea V."/>
            <person name="Gravely B."/>
            <person name="Greenberg A.J."/>
            <person name="Griffiths-Jones S."/>
            <person name="Gross S."/>
            <person name="Guigo R."/>
            <person name="Gustafson E.A."/>
            <person name="Haerty W."/>
            <person name="Hahn M.W."/>
            <person name="Halligan D.L."/>
            <person name="Halpern A.L."/>
            <person name="Halter G.M."/>
            <person name="Han M.V."/>
            <person name="Heger A."/>
            <person name="Hillier L."/>
            <person name="Hinrichs A.S."/>
            <person name="Holmes I."/>
            <person name="Hoskins R.A."/>
            <person name="Hubisz M.J."/>
            <person name="Hultmark D."/>
            <person name="Huntley M.A."/>
            <person name="Jaffe D.B."/>
            <person name="Jagadeeshan S."/>
            <person name="Jeck W.R."/>
            <person name="Johnson J."/>
            <person name="Jones C.D."/>
            <person name="Jordan W.C."/>
            <person name="Karpen G.H."/>
            <person name="Kataoka E."/>
            <person name="Keightley P.D."/>
            <person name="Kheradpour P."/>
            <person name="Kirkness E.F."/>
            <person name="Koerich L.B."/>
            <person name="Kristiansen K."/>
            <person name="Kudrna D."/>
            <person name="Kulathinal R.J."/>
            <person name="Kumar S."/>
            <person name="Kwok R."/>
            <person name="Lander E."/>
            <person name="Langley C.H."/>
            <person name="Lapoint R."/>
            <person name="Lazzaro B.P."/>
            <person name="Lee S.J."/>
            <person name="Levesque L."/>
            <person name="Li R."/>
            <person name="Lin C.F."/>
            <person name="Lin M.F."/>
            <person name="Lindblad-Toh K."/>
            <person name="Llopart A."/>
            <person name="Long M."/>
            <person name="Low L."/>
            <person name="Lozovsky E."/>
            <person name="Lu J."/>
            <person name="Luo M."/>
            <person name="Machado C.A."/>
            <person name="Makalowski W."/>
            <person name="Marzo M."/>
            <person name="Matsuda M."/>
            <person name="Matzkin L."/>
            <person name="McAllister B."/>
            <person name="McBride C.S."/>
            <person name="McKernan B."/>
            <person name="McKernan K."/>
            <person name="Mendez-Lago M."/>
            <person name="Minx P."/>
            <person name="Mollenhauer M.U."/>
            <person name="Montooth K."/>
            <person name="Mount S.M."/>
            <person name="Mu X."/>
            <person name="Myers E."/>
            <person name="Negre B."/>
            <person name="Newfeld S."/>
            <person name="Nielsen R."/>
            <person name="Noor M.A."/>
            <person name="O'Grady P."/>
            <person name="Pachter L."/>
            <person name="Papaceit M."/>
            <person name="Parisi M.J."/>
            <person name="Parisi M."/>
            <person name="Parts L."/>
            <person name="Pedersen J.S."/>
            <person name="Pesole G."/>
            <person name="Phillippy A.M."/>
            <person name="Ponting C.P."/>
            <person name="Pop M."/>
            <person name="Porcelli D."/>
            <person name="Powell J.R."/>
            <person name="Prohaska S."/>
            <person name="Pruitt K."/>
            <person name="Puig M."/>
            <person name="Quesneville H."/>
            <person name="Ram K.R."/>
            <person name="Rand D."/>
            <person name="Rasmussen M.D."/>
            <person name="Reed L.K."/>
            <person name="Reenan R."/>
            <person name="Reily A."/>
            <person name="Remington K.A."/>
            <person name="Rieger T.T."/>
            <person name="Ritchie M.G."/>
            <person name="Robin C."/>
            <person name="Rogers Y.H."/>
            <person name="Rohde C."/>
            <person name="Rozas J."/>
            <person name="Rubenfield M.J."/>
            <person name="Ruiz A."/>
            <person name="Russo S."/>
            <person name="Salzberg S.L."/>
            <person name="Sanchez-Gracia A."/>
            <person name="Saranga D.J."/>
            <person name="Sato H."/>
            <person name="Schaeffer S.W."/>
            <person name="Schatz M.C."/>
            <person name="Schlenke T."/>
            <person name="Schwartz R."/>
            <person name="Segarra C."/>
            <person name="Singh R.S."/>
            <person name="Sirot L."/>
            <person name="Sirota M."/>
            <person name="Sisneros N.B."/>
            <person name="Smith C.D."/>
            <person name="Smith T.F."/>
            <person name="Spieth J."/>
            <person name="Stage D.E."/>
            <person name="Stark A."/>
            <person name="Stephan W."/>
            <person name="Strausberg R.L."/>
            <person name="Strempel S."/>
            <person name="Sturgill D."/>
            <person name="Sutton G."/>
            <person name="Sutton G.G."/>
            <person name="Tao W."/>
            <person name="Teichmann S."/>
            <person name="Tobari Y.N."/>
            <person name="Tomimura Y."/>
            <person name="Tsolas J.M."/>
            <person name="Valente V.L."/>
            <person name="Venter E."/>
            <person name="Venter J.C."/>
            <person name="Vicario S."/>
            <person name="Vieira F.G."/>
            <person name="Vilella A.J."/>
            <person name="Villasante A."/>
            <person name="Walenz B."/>
            <person name="Wang J."/>
            <person name="Wasserman M."/>
            <person name="Watts T."/>
            <person name="Wilson D."/>
            <person name="Wilson R.K."/>
            <person name="Wing R.A."/>
            <person name="Wolfner M.F."/>
            <person name="Wong A."/>
            <person name="Wong G.K."/>
            <person name="Wu C.I."/>
            <person name="Wu G."/>
            <person name="Yamamoto D."/>
            <person name="Yang H.P."/>
            <person name="Yang S.P."/>
            <person name="Yorke J.A."/>
            <person name="Yoshida K."/>
            <person name="Zdobnov E."/>
            <person name="Zhang P."/>
            <person name="Zhang Y."/>
            <person name="Zimin A.V."/>
            <person name="Baldwin J."/>
            <person name="Abdouelleil A."/>
            <person name="Abdulkadir J."/>
            <person name="Abebe A."/>
            <person name="Abera B."/>
            <person name="Abreu J."/>
            <person name="Acer S.C."/>
            <person name="Aftuck L."/>
            <person name="Alexander A."/>
            <person name="An P."/>
            <person name="Anderson E."/>
            <person name="Anderson S."/>
            <person name="Arachi H."/>
            <person name="Azer M."/>
            <person name="Bachantsang P."/>
            <person name="Barry A."/>
            <person name="Bayul T."/>
            <person name="Berlin A."/>
            <person name="Bessette D."/>
            <person name="Bloom T."/>
            <person name="Blye J."/>
            <person name="Boguslavskiy L."/>
            <person name="Bonnet C."/>
            <person name="Boukhgalter B."/>
            <person name="Bourzgui I."/>
            <person name="Brown A."/>
            <person name="Cahill P."/>
            <person name="Channer S."/>
            <person name="Cheshatsang Y."/>
            <person name="Chuda L."/>
            <person name="Citroen M."/>
            <person name="Collymore A."/>
            <person name="Cooke P."/>
            <person name="Costello M."/>
            <person name="D'Aco K."/>
            <person name="Daza R."/>
            <person name="De Haan G."/>
            <person name="DeGray S."/>
            <person name="DeMaso C."/>
            <person name="Dhargay N."/>
            <person name="Dooley K."/>
            <person name="Dooley E."/>
            <person name="Doricent M."/>
            <person name="Dorje P."/>
            <person name="Dorjee K."/>
            <person name="Dupes A."/>
            <person name="Elong R."/>
            <person name="Falk J."/>
            <person name="Farina A."/>
            <person name="Faro S."/>
            <person name="Ferguson D."/>
            <person name="Fisher S."/>
            <person name="Foley C.D."/>
            <person name="Franke A."/>
            <person name="Friedrich D."/>
            <person name="Gadbois L."/>
            <person name="Gearin G."/>
            <person name="Gearin C.R."/>
            <person name="Giannoukos G."/>
            <person name="Goode T."/>
            <person name="Graham J."/>
            <person name="Grandbois E."/>
            <person name="Grewal S."/>
            <person name="Gyaltsen K."/>
            <person name="Hafez N."/>
            <person name="Hagos B."/>
            <person name="Hall J."/>
            <person name="Henson C."/>
            <person name="Hollinger A."/>
            <person name="Honan T."/>
            <person name="Huard M.D."/>
            <person name="Hughes L."/>
            <person name="Hurhula B."/>
            <person name="Husby M.E."/>
            <person name="Kamat A."/>
            <person name="Kanga B."/>
            <person name="Kashin S."/>
            <person name="Khazanovich D."/>
            <person name="Kisner P."/>
            <person name="Lance K."/>
            <person name="Lara M."/>
            <person name="Lee W."/>
            <person name="Lennon N."/>
            <person name="Letendre F."/>
            <person name="LeVine R."/>
            <person name="Lipovsky A."/>
            <person name="Liu X."/>
            <person name="Liu J."/>
            <person name="Liu S."/>
            <person name="Lokyitsang T."/>
            <person name="Lokyitsang Y."/>
            <person name="Lubonja R."/>
            <person name="Lui A."/>
            <person name="MacDonald P."/>
            <person name="Magnisalis V."/>
            <person name="Maru K."/>
            <person name="Matthews C."/>
            <person name="McCusker W."/>
            <person name="McDonough S."/>
            <person name="Mehta T."/>
            <person name="Meldrim J."/>
            <person name="Meneus L."/>
            <person name="Mihai O."/>
            <person name="Mihalev A."/>
            <person name="Mihova T."/>
            <person name="Mittelman R."/>
            <person name="Mlenga V."/>
            <person name="Montmayeur A."/>
            <person name="Mulrain L."/>
            <person name="Navidi A."/>
            <person name="Naylor J."/>
            <person name="Negash T."/>
            <person name="Nguyen T."/>
            <person name="Nguyen N."/>
            <person name="Nicol R."/>
            <person name="Norbu C."/>
            <person name="Norbu N."/>
            <person name="Novod N."/>
            <person name="O'Neill B."/>
            <person name="Osman S."/>
            <person name="Markiewicz E."/>
            <person name="Oyono O.L."/>
            <person name="Patti C."/>
            <person name="Phunkhang P."/>
            <person name="Pierre F."/>
            <person name="Priest M."/>
            <person name="Raghuraman S."/>
            <person name="Rege F."/>
            <person name="Reyes R."/>
            <person name="Rise C."/>
            <person name="Rogov P."/>
            <person name="Ross K."/>
            <person name="Ryan E."/>
            <person name="Settipalli S."/>
            <person name="Shea T."/>
            <person name="Sherpa N."/>
            <person name="Shi L."/>
            <person name="Shih D."/>
            <person name="Sparrow T."/>
            <person name="Spaulding J."/>
            <person name="Stalker J."/>
            <person name="Stange-Thomann N."/>
            <person name="Stavropoulos S."/>
            <person name="Stone C."/>
            <person name="Strader C."/>
            <person name="Tesfaye S."/>
            <person name="Thomson T."/>
            <person name="Thoulutsang Y."/>
            <person name="Thoulutsang D."/>
            <person name="Topham K."/>
            <person name="Topping I."/>
            <person name="Tsamla T."/>
            <person name="Vassiliev H."/>
            <person name="Vo A."/>
            <person name="Wangchuk T."/>
            <person name="Wangdi T."/>
            <person name="Weiand M."/>
            <person name="Wilkinson J."/>
            <person name="Wilson A."/>
            <person name="Yadav S."/>
            <person name="Young G."/>
            <person name="Yu Q."/>
            <person name="Zembek L."/>
            <person name="Zhong D."/>
            <person name="Zimmer A."/>
            <person name="Zwirko Z."/>
            <person name="Jaffe D.B."/>
            <person name="Alvarez P."/>
            <person name="Brockman W."/>
            <person name="Butler J."/>
            <person name="Chin C."/>
            <person name="Gnerre S."/>
            <person name="Grabherr M."/>
            <person name="Kleber M."/>
            <person name="Mauceli E."/>
            <person name="MacCallum I."/>
        </authorList>
    </citation>
    <scope>NUCLEOTIDE SEQUENCE [LARGE SCALE GENOMIC DNA]</scope>
    <source>
        <strain evidence="3">Tucson 14024-0371.13</strain>
    </source>
</reference>
<dbReference type="Proteomes" id="UP000007801">
    <property type="component" value="Unassembled WGS sequence"/>
</dbReference>
<feature type="compositionally biased region" description="Low complexity" evidence="1">
    <location>
        <begin position="29"/>
        <end position="39"/>
    </location>
</feature>
<feature type="region of interest" description="Disordered" evidence="1">
    <location>
        <begin position="1"/>
        <end position="77"/>
    </location>
</feature>
<evidence type="ECO:0000313" key="2">
    <source>
        <dbReference type="EMBL" id="KPU75375.1"/>
    </source>
</evidence>
<evidence type="ECO:0000256" key="1">
    <source>
        <dbReference type="SAM" id="MobiDB-lite"/>
    </source>
</evidence>
<dbReference type="EMBL" id="CH902625">
    <property type="protein sequence ID" value="KPU75375.1"/>
    <property type="molecule type" value="Genomic_DNA"/>
</dbReference>
<keyword evidence="3" id="KW-1185">Reference proteome</keyword>
<dbReference type="InParanoid" id="A0A0P8XKR9"/>
<evidence type="ECO:0000313" key="3">
    <source>
        <dbReference type="Proteomes" id="UP000007801"/>
    </source>
</evidence>
<feature type="compositionally biased region" description="Basic and acidic residues" evidence="1">
    <location>
        <begin position="8"/>
        <end position="19"/>
    </location>
</feature>
<feature type="compositionally biased region" description="Polar residues" evidence="1">
    <location>
        <begin position="40"/>
        <end position="52"/>
    </location>
</feature>